<feature type="region of interest" description="Disordered" evidence="1">
    <location>
        <begin position="332"/>
        <end position="403"/>
    </location>
</feature>
<accession>A0A250XA23</accession>
<feature type="compositionally biased region" description="Polar residues" evidence="1">
    <location>
        <begin position="932"/>
        <end position="946"/>
    </location>
</feature>
<feature type="compositionally biased region" description="Low complexity" evidence="1">
    <location>
        <begin position="175"/>
        <end position="190"/>
    </location>
</feature>
<name>A0A250XA23_9CHLO</name>
<feature type="compositionally biased region" description="Pro residues" evidence="1">
    <location>
        <begin position="38"/>
        <end position="74"/>
    </location>
</feature>
<feature type="compositionally biased region" description="Basic and acidic residues" evidence="1">
    <location>
        <begin position="379"/>
        <end position="395"/>
    </location>
</feature>
<dbReference type="PANTHER" id="PTHR34859:SF2">
    <property type="entry name" value="LYSM DOMAIN-CONTAINING PROTEIN"/>
    <property type="match status" value="1"/>
</dbReference>
<gene>
    <name evidence="3" type="ORF">CEUSTIGMA_g7051.t1</name>
</gene>
<feature type="compositionally biased region" description="Acidic residues" evidence="1">
    <location>
        <begin position="702"/>
        <end position="717"/>
    </location>
</feature>
<keyword evidence="4" id="KW-1185">Reference proteome</keyword>
<evidence type="ECO:0000256" key="1">
    <source>
        <dbReference type="SAM" id="MobiDB-lite"/>
    </source>
</evidence>
<feature type="compositionally biased region" description="Basic and acidic residues" evidence="1">
    <location>
        <begin position="674"/>
        <end position="694"/>
    </location>
</feature>
<feature type="compositionally biased region" description="Polar residues" evidence="1">
    <location>
        <begin position="332"/>
        <end position="352"/>
    </location>
</feature>
<feature type="compositionally biased region" description="Basic and acidic residues" evidence="1">
    <location>
        <begin position="818"/>
        <end position="827"/>
    </location>
</feature>
<feature type="compositionally biased region" description="Acidic residues" evidence="1">
    <location>
        <begin position="554"/>
        <end position="586"/>
    </location>
</feature>
<organism evidence="3 4">
    <name type="scientific">Chlamydomonas eustigma</name>
    <dbReference type="NCBI Taxonomy" id="1157962"/>
    <lineage>
        <taxon>Eukaryota</taxon>
        <taxon>Viridiplantae</taxon>
        <taxon>Chlorophyta</taxon>
        <taxon>core chlorophytes</taxon>
        <taxon>Chlorophyceae</taxon>
        <taxon>CS clade</taxon>
        <taxon>Chlamydomonadales</taxon>
        <taxon>Chlamydomonadaceae</taxon>
        <taxon>Chlamydomonas</taxon>
    </lineage>
</organism>
<dbReference type="STRING" id="1157962.A0A250XA23"/>
<evidence type="ECO:0000256" key="2">
    <source>
        <dbReference type="SAM" id="SignalP"/>
    </source>
</evidence>
<dbReference type="Proteomes" id="UP000232323">
    <property type="component" value="Unassembled WGS sequence"/>
</dbReference>
<feature type="compositionally biased region" description="Basic and acidic residues" evidence="1">
    <location>
        <begin position="785"/>
        <end position="794"/>
    </location>
</feature>
<dbReference type="PANTHER" id="PTHR34859">
    <property type="entry name" value="UNNAMED PRODUCT"/>
    <property type="match status" value="1"/>
</dbReference>
<feature type="region of interest" description="Disordered" evidence="1">
    <location>
        <begin position="433"/>
        <end position="890"/>
    </location>
</feature>
<dbReference type="EMBL" id="BEGY01000044">
    <property type="protein sequence ID" value="GAX79610.1"/>
    <property type="molecule type" value="Genomic_DNA"/>
</dbReference>
<dbReference type="AlphaFoldDB" id="A0A250XA23"/>
<evidence type="ECO:0000313" key="4">
    <source>
        <dbReference type="Proteomes" id="UP000232323"/>
    </source>
</evidence>
<evidence type="ECO:0000313" key="3">
    <source>
        <dbReference type="EMBL" id="GAX79610.1"/>
    </source>
</evidence>
<reference evidence="3 4" key="1">
    <citation type="submission" date="2017-08" db="EMBL/GenBank/DDBJ databases">
        <title>Acidophilic green algal genome provides insights into adaptation to an acidic environment.</title>
        <authorList>
            <person name="Hirooka S."/>
            <person name="Hirose Y."/>
            <person name="Kanesaki Y."/>
            <person name="Higuchi S."/>
            <person name="Fujiwara T."/>
            <person name="Onuma R."/>
            <person name="Era A."/>
            <person name="Ohbayashi R."/>
            <person name="Uzuka A."/>
            <person name="Nozaki H."/>
            <person name="Yoshikawa H."/>
            <person name="Miyagishima S.Y."/>
        </authorList>
    </citation>
    <scope>NUCLEOTIDE SEQUENCE [LARGE SCALE GENOMIC DNA]</scope>
    <source>
        <strain evidence="3 4">NIES-2499</strain>
    </source>
</reference>
<feature type="compositionally biased region" description="Basic residues" evidence="1">
    <location>
        <begin position="592"/>
        <end position="602"/>
    </location>
</feature>
<feature type="compositionally biased region" description="Low complexity" evidence="1">
    <location>
        <begin position="433"/>
        <end position="456"/>
    </location>
</feature>
<feature type="compositionally biased region" description="Acidic residues" evidence="1">
    <location>
        <begin position="457"/>
        <end position="519"/>
    </location>
</feature>
<keyword evidence="2" id="KW-0732">Signal</keyword>
<feature type="compositionally biased region" description="Polar residues" evidence="1">
    <location>
        <begin position="846"/>
        <end position="855"/>
    </location>
</feature>
<feature type="chain" id="PRO_5013395372" evidence="2">
    <location>
        <begin position="34"/>
        <end position="977"/>
    </location>
</feature>
<feature type="compositionally biased region" description="Pro residues" evidence="1">
    <location>
        <begin position="191"/>
        <end position="202"/>
    </location>
</feature>
<proteinExistence type="predicted"/>
<feature type="region of interest" description="Disordered" evidence="1">
    <location>
        <begin position="905"/>
        <end position="977"/>
    </location>
</feature>
<comment type="caution">
    <text evidence="3">The sequence shown here is derived from an EMBL/GenBank/DDBJ whole genome shotgun (WGS) entry which is preliminary data.</text>
</comment>
<feature type="compositionally biased region" description="Pro residues" evidence="1">
    <location>
        <begin position="84"/>
        <end position="174"/>
    </location>
</feature>
<sequence length="977" mass="108023">MHLSLQSHGLASTRHSLLLLSLTFLHVSTTYEAAAPPPYHAPSPNPPEFPYVPYYPNPPDPPEPPPIMPPPSSQPPVTTLPSPLLSPQPNKPPPPHNPLPPPPHIPPLPPPILPPKPPPPNLALPRHPPSSPEPPSAPPLPHPPPSLPYRPPHPTPPSYLPPTPPFPFPSPHPLSPALLFSPPSPHAASPTPHPNLKPPSPPAANVITVQSTSTIDHILIGVLVPYGIFLMCGLGYTSWLVHKKIRASQVSSAAIMTTNMRRTGSKRNQQVVDIEIGNGAAARSGGADMMVAGNYRESGGGRFHANPVYGSKKFRQTCTTCSEADTGALIRNNANSSMKQRGNKQSTSRAQRSSLSEEESAVEEESVRHDAYSQRMRPRNQEEERQSPSDRHSSADEDIDDEDVIESQEVVYHRSYQNVSISLKVAAVTAAQGQSPSSSNPQQRQGIIGAHYPAYPADEEEEHAAEELADDYYDHDEVEAEEGEDEEEEHAAEELADDYYDHDEAEAEEGEDEGEEEEGYAGSAHPTNQRSVTTHNLRNPQRQKMLKRSFYKADDEEEVEEADIADEHEEVEQEEDEEVEEEEDELGNSVASHRHGYHKSRQFMHDTREEIEAPAVEDSSEEGRSSASAQNRKNFEVRSVRSSRTPIRLAPKLHSHHSTEEDEDEEVNYEEDDHLQTHEQGEEDRGRYSRDYMKGHRKGHEQEEEVEEEEEEEEEEDALRYRYRYKQHPHHNEVNSILHGGLTSKSTSGFHRHHSSSSSEHGDAEEEDDEVKRVVERAQFTQRGRQTDNKESGHQRPPSQQEDLSAEDSDLSSAPGSDTHEPADDMRQNTSYAATTAAPGVHRRISSSTDPSTDSGRPGIRHTSSGNTSSRMEGGVASSSNVPGRRREYNARSLAQSAAYNGMISSSARGGAADISSYGFRRPPSTALISPKMTQPSKTYASTRHQAVTTSAADDDSYSDSSAHTTPRRPPYALRKR</sequence>
<feature type="compositionally biased region" description="Acidic residues" evidence="1">
    <location>
        <begin position="660"/>
        <end position="673"/>
    </location>
</feature>
<feature type="signal peptide" evidence="2">
    <location>
        <begin position="1"/>
        <end position="33"/>
    </location>
</feature>
<protein>
    <submittedName>
        <fullName evidence="3">Uncharacterized protein</fullName>
    </submittedName>
</protein>
<feature type="compositionally biased region" description="Polar residues" evidence="1">
    <location>
        <begin position="526"/>
        <end position="542"/>
    </location>
</feature>
<feature type="compositionally biased region" description="Polar residues" evidence="1">
    <location>
        <begin position="862"/>
        <end position="882"/>
    </location>
</feature>
<feature type="region of interest" description="Disordered" evidence="1">
    <location>
        <begin position="38"/>
        <end position="204"/>
    </location>
</feature>